<protein>
    <submittedName>
        <fullName evidence="1">Tetratricopeptide repeat protein</fullName>
    </submittedName>
</protein>
<name>A0ABW2WU45_9ACTN</name>
<reference evidence="2" key="1">
    <citation type="journal article" date="2019" name="Int. J. Syst. Evol. Microbiol.">
        <title>The Global Catalogue of Microorganisms (GCM) 10K type strain sequencing project: providing services to taxonomists for standard genome sequencing and annotation.</title>
        <authorList>
            <consortium name="The Broad Institute Genomics Platform"/>
            <consortium name="The Broad Institute Genome Sequencing Center for Infectious Disease"/>
            <person name="Wu L."/>
            <person name="Ma J."/>
        </authorList>
    </citation>
    <scope>NUCLEOTIDE SEQUENCE [LARGE SCALE GENOMIC DNA]</scope>
    <source>
        <strain evidence="2">JCM 12607</strain>
    </source>
</reference>
<dbReference type="Pfam" id="PF13424">
    <property type="entry name" value="TPR_12"/>
    <property type="match status" value="1"/>
</dbReference>
<dbReference type="SUPFAM" id="SSF48452">
    <property type="entry name" value="TPR-like"/>
    <property type="match status" value="1"/>
</dbReference>
<dbReference type="PANTHER" id="PTHR47691">
    <property type="entry name" value="REGULATOR-RELATED"/>
    <property type="match status" value="1"/>
</dbReference>
<dbReference type="Proteomes" id="UP001596915">
    <property type="component" value="Unassembled WGS sequence"/>
</dbReference>
<dbReference type="SUPFAM" id="SSF52540">
    <property type="entry name" value="P-loop containing nucleoside triphosphate hydrolases"/>
    <property type="match status" value="1"/>
</dbReference>
<gene>
    <name evidence="1" type="ORF">ACFQ2K_14450</name>
</gene>
<organism evidence="1 2">
    <name type="scientific">Streptomyces sanglieri</name>
    <dbReference type="NCBI Taxonomy" id="193460"/>
    <lineage>
        <taxon>Bacteria</taxon>
        <taxon>Bacillati</taxon>
        <taxon>Actinomycetota</taxon>
        <taxon>Actinomycetes</taxon>
        <taxon>Kitasatosporales</taxon>
        <taxon>Streptomycetaceae</taxon>
        <taxon>Streptomyces</taxon>
    </lineage>
</organism>
<dbReference type="PANTHER" id="PTHR47691:SF3">
    <property type="entry name" value="HTH-TYPE TRANSCRIPTIONAL REGULATOR RV0890C-RELATED"/>
    <property type="match status" value="1"/>
</dbReference>
<dbReference type="InterPro" id="IPR027417">
    <property type="entry name" value="P-loop_NTPase"/>
</dbReference>
<evidence type="ECO:0000313" key="1">
    <source>
        <dbReference type="EMBL" id="MFD0623802.1"/>
    </source>
</evidence>
<keyword evidence="2" id="KW-1185">Reference proteome</keyword>
<accession>A0ABW2WU45</accession>
<dbReference type="InterPro" id="IPR011990">
    <property type="entry name" value="TPR-like_helical_dom_sf"/>
</dbReference>
<dbReference type="Gene3D" id="1.25.40.10">
    <property type="entry name" value="Tetratricopeptide repeat domain"/>
    <property type="match status" value="1"/>
</dbReference>
<dbReference type="EMBL" id="JBHTGL010000008">
    <property type="protein sequence ID" value="MFD0623802.1"/>
    <property type="molecule type" value="Genomic_DNA"/>
</dbReference>
<proteinExistence type="predicted"/>
<comment type="caution">
    <text evidence="1">The sequence shown here is derived from an EMBL/GenBank/DDBJ whole genome shotgun (WGS) entry which is preliminary data.</text>
</comment>
<dbReference type="Gene3D" id="3.40.50.300">
    <property type="entry name" value="P-loop containing nucleotide triphosphate hydrolases"/>
    <property type="match status" value="1"/>
</dbReference>
<evidence type="ECO:0000313" key="2">
    <source>
        <dbReference type="Proteomes" id="UP001596915"/>
    </source>
</evidence>
<sequence>MLDPTSVAAISAVLGAVGSGMANEAGKWAWESTGGVVRRIVGREVPAPVAPDEREEVARMVHDRLRTDPQLAASWTAFATRMRRDPAPARAVRSDLPASIRFFTDRKEAMKQLQKEASRRADGRPRLALVHGPDGMGSSTLAVHFGAQPTRLFPDGQIYADLGGRGIGGARDVGTVLRALLRQLRVPDEEMPTGTGELGEFFRHCVADLRLLIVLDHAYSASQVRPFLTSAPGVFTILVARAPFPGIDAVRVPVGPLTDRDAVRLLTDITDKSTVAAARATLPSLLQRCGGSPYALRAAAHQLSAPTLPPRRAGTDGDPVRGAAEDNHRLLAPESARLYRLMALRDWPAFDAATAARTTGHDPDTTAELLEDLADRMLLERGSGATGSGRYHYRHAVRAHAEAAAIRDDGIAACSAALTRTLNAYADLAASAAHQALPESWRVPAPAEGRTGQTYEDRGAALDALLAESGNLVEAVRCAEESDDPETAVRLCRALWPLQLKAGHHEMLLPALRIGARLIDARRATSLDAGALHAQLAHSLTELKRWQEAETEARAAARAEAAAGHKRGHASAVEFLGLLRLRQWRYQEAYDCFEEAGGILGTMGGQDEGTGDVPRAEALLERHRGRALRGLGRHEEARRNLETAQSYFRSSGDTYNTARTLTDLAETWLDEDDTDSARPLVEAAIATLDGQRATFHLVHLRRMRERCVAS</sequence>